<gene>
    <name evidence="1" type="ORF">CUJ84_Chr002667</name>
</gene>
<reference evidence="1 2" key="1">
    <citation type="submission" date="2017-11" db="EMBL/GenBank/DDBJ databases">
        <title>Complete genome of Rhizobium leguminosarum Norway, an ineffective micro-symbiont.</title>
        <authorList>
            <person name="Hoffrichter A."/>
            <person name="Liang J."/>
            <person name="Brachmann A."/>
            <person name="Marin M."/>
        </authorList>
    </citation>
    <scope>NUCLEOTIDE SEQUENCE [LARGE SCALE GENOMIC DNA]</scope>
    <source>
        <strain evidence="1 2">Norway</strain>
    </source>
</reference>
<accession>A0A2K9Z4A7</accession>
<sequence length="120" mass="13367">MDDSMTGNVPFPDRDTVAEKLAGLSETDKSYLALLMENAAQDDNLLDGLRRHLDLAAGSRFLNSLKLENLGIWLGSHTPDRLQIRLMETARSSQHPAYQAFRTGLDRSGGLEKLYPPVIR</sequence>
<proteinExistence type="predicted"/>
<protein>
    <submittedName>
        <fullName evidence="1">Uncharacterized protein</fullName>
    </submittedName>
</protein>
<name>A0A2K9Z4A7_RHILE</name>
<dbReference type="Proteomes" id="UP000238523">
    <property type="component" value="Chromosome"/>
</dbReference>
<dbReference type="EMBL" id="CP025012">
    <property type="protein sequence ID" value="AUW43020.1"/>
    <property type="molecule type" value="Genomic_DNA"/>
</dbReference>
<evidence type="ECO:0000313" key="1">
    <source>
        <dbReference type="EMBL" id="AUW43020.1"/>
    </source>
</evidence>
<organism evidence="1 2">
    <name type="scientific">Rhizobium leguminosarum</name>
    <dbReference type="NCBI Taxonomy" id="384"/>
    <lineage>
        <taxon>Bacteria</taxon>
        <taxon>Pseudomonadati</taxon>
        <taxon>Pseudomonadota</taxon>
        <taxon>Alphaproteobacteria</taxon>
        <taxon>Hyphomicrobiales</taxon>
        <taxon>Rhizobiaceae</taxon>
        <taxon>Rhizobium/Agrobacterium group</taxon>
        <taxon>Rhizobium</taxon>
    </lineage>
</organism>
<evidence type="ECO:0000313" key="2">
    <source>
        <dbReference type="Proteomes" id="UP000238523"/>
    </source>
</evidence>
<dbReference type="RefSeq" id="WP_199788702.1">
    <property type="nucleotide sequence ID" value="NZ_CP025012.1"/>
</dbReference>
<dbReference type="AlphaFoldDB" id="A0A2K9Z4A7"/>